<evidence type="ECO:0000256" key="1">
    <source>
        <dbReference type="SAM" id="MobiDB-lite"/>
    </source>
</evidence>
<accession>A0A9X1NS99</accession>
<sequence length="438" mass="46453">MKKAFRSVLLGACVSLASLSAVQAAGSEDDNLPPYKMIRSLQHVQDSIVHGDLSSADMQQFMLGAIEKRLMTADRSVFADPRNVDAALIYAMSGGNPKTLAYLASRDIDGNFDNRVTDALGHYLNGKGGLIVETMSKTIDEYKNAPIGPYLYLVYGNAVAQQDPGKAVKAYDWARLVAPGTNIEEAALRRSLTLTTRAGKVDRALAYALAYTRRFMTSPYAGQFADIFVELAVANYGDAKRQKIEEILSFMDKPRQREVFLRIARNAAIAGLKPLTKLASERAAALSATADTEPNALATFYSGLVDVPSTGILEAVKDIEAIPDAELSARDRSLRAAAQAVAREVLRAPVADVPADADSSAQASADILASQTPSPDAMSGAGSSDSPFAAPATPTTSEAAPAKPETSASADIDPALATFLTSGKSKLGEIDALLREDM</sequence>
<dbReference type="NCBIfam" id="NF009442">
    <property type="entry name" value="PRK12798.1-4"/>
    <property type="match status" value="1"/>
</dbReference>
<evidence type="ECO:0000313" key="3">
    <source>
        <dbReference type="EMBL" id="MCD7108456.1"/>
    </source>
</evidence>
<keyword evidence="2" id="KW-0732">Signal</keyword>
<reference evidence="3" key="1">
    <citation type="submission" date="2021-12" db="EMBL/GenBank/DDBJ databases">
        <authorList>
            <person name="Li Y."/>
        </authorList>
    </citation>
    <scope>NUCLEOTIDE SEQUENCE</scope>
    <source>
        <strain evidence="3">DKSPLA3</strain>
    </source>
</reference>
<organism evidence="3 4">
    <name type="scientific">Rhizobium quercicola</name>
    <dbReference type="NCBI Taxonomy" id="2901226"/>
    <lineage>
        <taxon>Bacteria</taxon>
        <taxon>Pseudomonadati</taxon>
        <taxon>Pseudomonadota</taxon>
        <taxon>Alphaproteobacteria</taxon>
        <taxon>Hyphomicrobiales</taxon>
        <taxon>Rhizobiaceae</taxon>
        <taxon>Rhizobium/Agrobacterium group</taxon>
        <taxon>Rhizobium</taxon>
    </lineage>
</organism>
<keyword evidence="4" id="KW-1185">Reference proteome</keyword>
<feature type="chain" id="PRO_5040913662" evidence="2">
    <location>
        <begin position="25"/>
        <end position="438"/>
    </location>
</feature>
<comment type="caution">
    <text evidence="3">The sequence shown here is derived from an EMBL/GenBank/DDBJ whole genome shotgun (WGS) entry which is preliminary data.</text>
</comment>
<dbReference type="Proteomes" id="UP001139089">
    <property type="component" value="Unassembled WGS sequence"/>
</dbReference>
<feature type="region of interest" description="Disordered" evidence="1">
    <location>
        <begin position="369"/>
        <end position="413"/>
    </location>
</feature>
<dbReference type="AlphaFoldDB" id="A0A9X1NS99"/>
<name>A0A9X1NS99_9HYPH</name>
<evidence type="ECO:0000256" key="2">
    <source>
        <dbReference type="SAM" id="SignalP"/>
    </source>
</evidence>
<evidence type="ECO:0000313" key="4">
    <source>
        <dbReference type="Proteomes" id="UP001139089"/>
    </source>
</evidence>
<dbReference type="EMBL" id="JAJOZR010000003">
    <property type="protein sequence ID" value="MCD7108456.1"/>
    <property type="molecule type" value="Genomic_DNA"/>
</dbReference>
<protein>
    <submittedName>
        <fullName evidence="3">Chemotaxis protein</fullName>
    </submittedName>
</protein>
<feature type="compositionally biased region" description="Low complexity" evidence="1">
    <location>
        <begin position="383"/>
        <end position="406"/>
    </location>
</feature>
<dbReference type="RefSeq" id="WP_231812534.1">
    <property type="nucleotide sequence ID" value="NZ_JAJOZR010000003.1"/>
</dbReference>
<gene>
    <name evidence="3" type="ORF">LRX75_05290</name>
</gene>
<proteinExistence type="predicted"/>
<feature type="signal peptide" evidence="2">
    <location>
        <begin position="1"/>
        <end position="24"/>
    </location>
</feature>